<dbReference type="InterPro" id="IPR000600">
    <property type="entry name" value="ROK"/>
</dbReference>
<keyword evidence="1" id="KW-0808">Transferase</keyword>
<evidence type="ECO:0000313" key="2">
    <source>
        <dbReference type="Proteomes" id="UP000036403"/>
    </source>
</evidence>
<proteinExistence type="predicted"/>
<evidence type="ECO:0000313" key="1">
    <source>
        <dbReference type="EMBL" id="KMQ94555.1"/>
    </source>
</evidence>
<gene>
    <name evidence="1" type="ORF">RF55_5299</name>
</gene>
<dbReference type="PANTHER" id="PTHR18964:SF174">
    <property type="entry name" value="D-ALLOSE KINASE-RELATED"/>
    <property type="match status" value="1"/>
</dbReference>
<comment type="caution">
    <text evidence="1">The sequence shown here is derived from an EMBL/GenBank/DDBJ whole genome shotgun (WGS) entry which is preliminary data.</text>
</comment>
<dbReference type="OrthoDB" id="10249155at2759"/>
<dbReference type="STRING" id="67767.A0A0J7NQ36"/>
<dbReference type="GO" id="GO:0004396">
    <property type="term" value="F:hexokinase activity"/>
    <property type="evidence" value="ECO:0007669"/>
    <property type="project" value="TreeGrafter"/>
</dbReference>
<keyword evidence="1" id="KW-0418">Kinase</keyword>
<dbReference type="EMBL" id="LBMM01002637">
    <property type="protein sequence ID" value="KMQ94555.1"/>
    <property type="molecule type" value="Genomic_DNA"/>
</dbReference>
<dbReference type="Gene3D" id="3.30.420.40">
    <property type="match status" value="2"/>
</dbReference>
<dbReference type="InterPro" id="IPR043129">
    <property type="entry name" value="ATPase_NBD"/>
</dbReference>
<dbReference type="SUPFAM" id="SSF53067">
    <property type="entry name" value="Actin-like ATPase domain"/>
    <property type="match status" value="1"/>
</dbReference>
<name>A0A0J7NQ36_LASNI</name>
<accession>A0A0J7NQ36</accession>
<reference evidence="1 2" key="1">
    <citation type="submission" date="2015-04" db="EMBL/GenBank/DDBJ databases">
        <title>Lasius niger genome sequencing.</title>
        <authorList>
            <person name="Konorov E.A."/>
            <person name="Nikitin M.A."/>
            <person name="Kirill M.V."/>
            <person name="Chang P."/>
        </authorList>
    </citation>
    <scope>NUCLEOTIDE SEQUENCE [LARGE SCALE GENOMIC DNA]</scope>
    <source>
        <tissue evidence="1">Whole</tissue>
    </source>
</reference>
<keyword evidence="2" id="KW-1185">Reference proteome</keyword>
<organism evidence="1 2">
    <name type="scientific">Lasius niger</name>
    <name type="common">Black garden ant</name>
    <dbReference type="NCBI Taxonomy" id="67767"/>
    <lineage>
        <taxon>Eukaryota</taxon>
        <taxon>Metazoa</taxon>
        <taxon>Ecdysozoa</taxon>
        <taxon>Arthropoda</taxon>
        <taxon>Hexapoda</taxon>
        <taxon>Insecta</taxon>
        <taxon>Pterygota</taxon>
        <taxon>Neoptera</taxon>
        <taxon>Endopterygota</taxon>
        <taxon>Hymenoptera</taxon>
        <taxon>Apocrita</taxon>
        <taxon>Aculeata</taxon>
        <taxon>Formicoidea</taxon>
        <taxon>Formicidae</taxon>
        <taxon>Formicinae</taxon>
        <taxon>Lasius</taxon>
        <taxon>Lasius</taxon>
    </lineage>
</organism>
<dbReference type="Pfam" id="PF00480">
    <property type="entry name" value="ROK"/>
    <property type="match status" value="1"/>
</dbReference>
<dbReference type="PANTHER" id="PTHR18964">
    <property type="entry name" value="ROK (REPRESSOR, ORF, KINASE) FAMILY"/>
    <property type="match status" value="1"/>
</dbReference>
<dbReference type="AlphaFoldDB" id="A0A0J7NQ36"/>
<dbReference type="Proteomes" id="UP000036403">
    <property type="component" value="Unassembled WGS sequence"/>
</dbReference>
<dbReference type="CDD" id="cd24066">
    <property type="entry name" value="ASKHA_NBD_ROK_EcFRK-like"/>
    <property type="match status" value="1"/>
</dbReference>
<sequence>MADYRLGIDLGGTKIEIVALDREGREVLKQRVPTPHGDYEKTVLAVRDIVLDAESKLGCIPGSRVAAGQASSTLGIGCPGSIVPQTGLLDHCNATWLNGKPFDRDIAHALHRPVRMENDANCFALSEAVDGAGMGKSVVFGAIFGTGMGAGIVANGRLLSGLHRLAGEWGHTPLPWLKETDLPLRPCFCGQEGCQERYLCGQALATDWLGEGHVSAKGIAEALLAGDEKAEKAVDLFVDRMARACARMIDFLDPDVIVLGGGVTNLPNLCERVSAKLANHITGGFPCETPIVMNKHGDSSGVRGAAWLWDVQESGACRTPDAAWPAGRFR</sequence>
<dbReference type="PaxDb" id="67767-A0A0J7NQ36"/>
<protein>
    <submittedName>
        <fullName evidence="1">Sugar kinase transcriptional regulator</fullName>
    </submittedName>
</protein>